<feature type="region of interest" description="Disordered" evidence="1">
    <location>
        <begin position="66"/>
        <end position="97"/>
    </location>
</feature>
<dbReference type="Gene3D" id="1.10.150.20">
    <property type="entry name" value="5' to 3' exonuclease, C-terminal subdomain"/>
    <property type="match status" value="1"/>
</dbReference>
<gene>
    <name evidence="3" type="ORF">LCGC14_1219750</name>
</gene>
<keyword evidence="2" id="KW-0472">Membrane</keyword>
<comment type="caution">
    <text evidence="3">The sequence shown here is derived from an EMBL/GenBank/DDBJ whole genome shotgun (WGS) entry which is preliminary data.</text>
</comment>
<feature type="compositionally biased region" description="Acidic residues" evidence="1">
    <location>
        <begin position="135"/>
        <end position="157"/>
    </location>
</feature>
<organism evidence="3">
    <name type="scientific">marine sediment metagenome</name>
    <dbReference type="NCBI Taxonomy" id="412755"/>
    <lineage>
        <taxon>unclassified sequences</taxon>
        <taxon>metagenomes</taxon>
        <taxon>ecological metagenomes</taxon>
    </lineage>
</organism>
<feature type="transmembrane region" description="Helical" evidence="2">
    <location>
        <begin position="38"/>
        <end position="56"/>
    </location>
</feature>
<evidence type="ECO:0000256" key="1">
    <source>
        <dbReference type="SAM" id="MobiDB-lite"/>
    </source>
</evidence>
<dbReference type="EMBL" id="LAZR01006410">
    <property type="protein sequence ID" value="KKM92311.1"/>
    <property type="molecule type" value="Genomic_DNA"/>
</dbReference>
<reference evidence="3" key="1">
    <citation type="journal article" date="2015" name="Nature">
        <title>Complex archaea that bridge the gap between prokaryotes and eukaryotes.</title>
        <authorList>
            <person name="Spang A."/>
            <person name="Saw J.H."/>
            <person name="Jorgensen S.L."/>
            <person name="Zaremba-Niedzwiedzka K."/>
            <person name="Martijn J."/>
            <person name="Lind A.E."/>
            <person name="van Eijk R."/>
            <person name="Schleper C."/>
            <person name="Guy L."/>
            <person name="Ettema T.J."/>
        </authorList>
    </citation>
    <scope>NUCLEOTIDE SEQUENCE</scope>
</reference>
<name>A0A0F9LZ06_9ZZZZ</name>
<proteinExistence type="predicted"/>
<feature type="transmembrane region" description="Helical" evidence="2">
    <location>
        <begin position="14"/>
        <end position="32"/>
    </location>
</feature>
<evidence type="ECO:0000256" key="2">
    <source>
        <dbReference type="SAM" id="Phobius"/>
    </source>
</evidence>
<dbReference type="AlphaFoldDB" id="A0A0F9LZ06"/>
<feature type="compositionally biased region" description="Low complexity" evidence="1">
    <location>
        <begin position="66"/>
        <end position="84"/>
    </location>
</feature>
<accession>A0A0F9LZ06</accession>
<feature type="region of interest" description="Disordered" evidence="1">
    <location>
        <begin position="129"/>
        <end position="211"/>
    </location>
</feature>
<evidence type="ECO:0000313" key="3">
    <source>
        <dbReference type="EMBL" id="KKM92311.1"/>
    </source>
</evidence>
<sequence length="343" mass="35898">MANLTQKEQCRQSCTWWGAGIGLAAGLLLWLIFGWGFLVSLLLAVILGALSIFVLLRQVCDKSSSSEISSHAPASTATQTSATDDPADTGSSIDGVVPRIVSGNPIATSEPIAMAASSESVDTIIDTSSPIADEPTIDEPAVDDPTVDDPTVDDPVLDDAPIRSTTDAGTASAPVGGAAREATAGTSPAAKSEKSGFSGMKPTATLKGQQELATRKGSYKYAAPKPEVVEPEAAPIIADTTRTVSQEIAPSHDTEAKPVTLDAPRANGADDLKLISGVGPKMEQTLNELGIYHFDQIAQWGPQEIAWVDARLRFKGRIQRDNWMAQSATLAAGGDTELSTRTK</sequence>
<keyword evidence="2" id="KW-0812">Transmembrane</keyword>
<keyword evidence="2" id="KW-1133">Transmembrane helix</keyword>
<protein>
    <submittedName>
        <fullName evidence="3">Uncharacterized protein</fullName>
    </submittedName>
</protein>